<gene>
    <name evidence="2" type="ORF">XD93_0118</name>
</gene>
<dbReference type="InterPro" id="IPR053737">
    <property type="entry name" value="Type_II_TA_Toxin"/>
</dbReference>
<accession>A0A101HJ18</accession>
<dbReference type="PROSITE" id="PS51459">
    <property type="entry name" value="FIDO"/>
    <property type="match status" value="1"/>
</dbReference>
<dbReference type="EMBL" id="LGGO01000008">
    <property type="protein sequence ID" value="KUK77747.1"/>
    <property type="molecule type" value="Genomic_DNA"/>
</dbReference>
<dbReference type="Gene3D" id="1.20.120.1870">
    <property type="entry name" value="Fic/DOC protein, Fido domain"/>
    <property type="match status" value="1"/>
</dbReference>
<dbReference type="Proteomes" id="UP000053904">
    <property type="component" value="Unassembled WGS sequence"/>
</dbReference>
<reference evidence="3" key="1">
    <citation type="journal article" date="2015" name="MBio">
        <title>Genome-Resolved Metagenomic Analysis Reveals Roles for Candidate Phyla and Other Microbial Community Members in Biogeochemical Transformations in Oil Reservoirs.</title>
        <authorList>
            <person name="Hu P."/>
            <person name="Tom L."/>
            <person name="Singh A."/>
            <person name="Thomas B.C."/>
            <person name="Baker B.J."/>
            <person name="Piceno Y.M."/>
            <person name="Andersen G.L."/>
            <person name="Banfield J.F."/>
        </authorList>
    </citation>
    <scope>NUCLEOTIDE SEQUENCE [LARGE SCALE GENOMIC DNA]</scope>
</reference>
<dbReference type="InterPro" id="IPR036597">
    <property type="entry name" value="Fido-like_dom_sf"/>
</dbReference>
<organism evidence="2 3">
    <name type="scientific">candidate division WS6 bacterium 34_10</name>
    <dbReference type="NCBI Taxonomy" id="1641389"/>
    <lineage>
        <taxon>Bacteria</taxon>
        <taxon>Candidatus Dojkabacteria</taxon>
    </lineage>
</organism>
<dbReference type="PANTHER" id="PTHR35810">
    <property type="entry name" value="CYTOPLASMIC PROTEIN-RELATED"/>
    <property type="match status" value="1"/>
</dbReference>
<dbReference type="PATRIC" id="fig|1641389.3.peg.104"/>
<dbReference type="InterPro" id="IPR003812">
    <property type="entry name" value="Fido"/>
</dbReference>
<dbReference type="PANTHER" id="PTHR35810:SF1">
    <property type="entry name" value="CYTOPLASMIC PROTEIN"/>
    <property type="match status" value="1"/>
</dbReference>
<dbReference type="AlphaFoldDB" id="A0A101HJ18"/>
<evidence type="ECO:0000313" key="3">
    <source>
        <dbReference type="Proteomes" id="UP000053904"/>
    </source>
</evidence>
<comment type="caution">
    <text evidence="2">The sequence shown here is derived from an EMBL/GenBank/DDBJ whole genome shotgun (WGS) entry which is preliminary data.</text>
</comment>
<dbReference type="Pfam" id="PF02661">
    <property type="entry name" value="Fic"/>
    <property type="match status" value="1"/>
</dbReference>
<evidence type="ECO:0000313" key="2">
    <source>
        <dbReference type="EMBL" id="KUK77747.1"/>
    </source>
</evidence>
<proteinExistence type="predicted"/>
<sequence>MAKNDIVIYKNEENDIELEVNLKDETVWLDQKSISSLFDVKVPAISKHVNNILEEGELEKEATVSKMERVQKEGNREVKRVVDMYNLDMIISIGYRVNSQLATQFRIWATNVLRKYITEGYAINKKRLEQDSKKFELLKTQIKNLEGVIDTYELTEPQTKALIKIITNYTEALSLLDKVDRRNIPLPQSIKTKDIIDLNYKDLVKDIDKLREELELGELFGQDTKNGLESILKSINQTFDKKDVYPSVESKAANLLYLIIKNHPFTDGNKKIGSFTFIRYLDLNNVLYKEDGSKRIAQNTLVALALLIAQSNTKDKDLMIDLVSYLIRMN</sequence>
<protein>
    <submittedName>
        <fullName evidence="2">Fic family protein</fullName>
    </submittedName>
</protein>
<dbReference type="SUPFAM" id="SSF140931">
    <property type="entry name" value="Fic-like"/>
    <property type="match status" value="1"/>
</dbReference>
<evidence type="ECO:0000259" key="1">
    <source>
        <dbReference type="PROSITE" id="PS51459"/>
    </source>
</evidence>
<name>A0A101HJ18_9BACT</name>
<feature type="domain" description="Fido" evidence="1">
    <location>
        <begin position="191"/>
        <end position="328"/>
    </location>
</feature>
<dbReference type="Pfam" id="PF13310">
    <property type="entry name" value="Virulence_RhuM"/>
    <property type="match status" value="1"/>
</dbReference>
<dbReference type="InterPro" id="IPR011204">
    <property type="entry name" value="Virulence_RhuM-like"/>
</dbReference>